<dbReference type="EMBL" id="CP010951">
    <property type="protein sequence ID" value="AMO24625.1"/>
    <property type="molecule type" value="Genomic_DNA"/>
</dbReference>
<dbReference type="RefSeq" id="WP_061502658.1">
    <property type="nucleotide sequence ID" value="NZ_CP010951.1"/>
</dbReference>
<dbReference type="InterPro" id="IPR032092">
    <property type="entry name" value="PilW"/>
</dbReference>
<gene>
    <name evidence="2" type="ORF">UC35_19525</name>
</gene>
<dbReference type="InterPro" id="IPR012902">
    <property type="entry name" value="N_methyl_site"/>
</dbReference>
<keyword evidence="3" id="KW-1185">Reference proteome</keyword>
<proteinExistence type="predicted"/>
<dbReference type="AlphaFoldDB" id="A0A127JXJ4"/>
<reference evidence="2 3" key="1">
    <citation type="journal article" date="2014" name="Int. J. Syst. Evol. Microbiol.">
        <title>Ramlibacter solisilvae sp. nov., isolated from forest soil, and emended description of the genus Ramlibacter.</title>
        <authorList>
            <person name="Lee H.J."/>
            <person name="Lee S.H."/>
            <person name="Lee S.S."/>
            <person name="Lee J.S."/>
            <person name="Kim Y."/>
            <person name="Kim S.C."/>
            <person name="Jeon C.O."/>
        </authorList>
    </citation>
    <scope>NUCLEOTIDE SEQUENCE [LARGE SCALE GENOMIC DNA]</scope>
    <source>
        <strain evidence="2 3">5-10</strain>
    </source>
</reference>
<evidence type="ECO:0000313" key="2">
    <source>
        <dbReference type="EMBL" id="AMO24625.1"/>
    </source>
</evidence>
<dbReference type="GO" id="GO:0043683">
    <property type="term" value="P:type IV pilus assembly"/>
    <property type="evidence" value="ECO:0007669"/>
    <property type="project" value="InterPro"/>
</dbReference>
<evidence type="ECO:0000256" key="1">
    <source>
        <dbReference type="SAM" id="Phobius"/>
    </source>
</evidence>
<accession>A0A127JXJ4</accession>
<dbReference type="OrthoDB" id="5296662at2"/>
<dbReference type="Proteomes" id="UP000070433">
    <property type="component" value="Chromosome"/>
</dbReference>
<name>A0A127JXJ4_9BURK</name>
<evidence type="ECO:0000313" key="3">
    <source>
        <dbReference type="Proteomes" id="UP000070433"/>
    </source>
</evidence>
<dbReference type="Pfam" id="PF07963">
    <property type="entry name" value="N_methyl"/>
    <property type="match status" value="1"/>
</dbReference>
<keyword evidence="1" id="KW-1133">Transmembrane helix</keyword>
<keyword evidence="1" id="KW-0812">Transmembrane</keyword>
<feature type="transmembrane region" description="Helical" evidence="1">
    <location>
        <begin position="20"/>
        <end position="41"/>
    </location>
</feature>
<protein>
    <recommendedName>
        <fullName evidence="4">Pilus assembly protein PilW</fullName>
    </recommendedName>
</protein>
<sequence length="360" mass="38233">MPNRVIRHPGLRGQQGLTLIEFMVAITIGMILVAAIATLIAQQSGNRAEIDKSGRMIENGRYAVQTMQTDLQMAGYWGEIGSAPAAPGSVPDPCDTSAATLEAAMGVHVQGFDQPLATLPTSLQVCVKNHKPGTDVLVLRRVDPDTTDIETSGTVTWTLLKPGQVYLQTGLNPATSQFDWVAPTAANGTTDSSTFTRLRKNKTTPASPRKYMVHIYYVSKCSVEVSGSCTNADGGTPIPTLKRVELGVTSGAPSFSTVTIAEGIEDFQVDYSRDTTGDGVPDTDSDGNGFTANNWAEVVGVKLHVLARSLEKAGNGFADTKVYAMGSAGAASAPVSEQAFKRHLFVQSVRLVNPAGRRVF</sequence>
<keyword evidence="1" id="KW-0472">Membrane</keyword>
<organism evidence="2 3">
    <name type="scientific">Ramlibacter tataouinensis</name>
    <dbReference type="NCBI Taxonomy" id="94132"/>
    <lineage>
        <taxon>Bacteria</taxon>
        <taxon>Pseudomonadati</taxon>
        <taxon>Pseudomonadota</taxon>
        <taxon>Betaproteobacteria</taxon>
        <taxon>Burkholderiales</taxon>
        <taxon>Comamonadaceae</taxon>
        <taxon>Ramlibacter</taxon>
    </lineage>
</organism>
<evidence type="ECO:0008006" key="4">
    <source>
        <dbReference type="Google" id="ProtNLM"/>
    </source>
</evidence>
<dbReference type="Pfam" id="PF16074">
    <property type="entry name" value="PilW"/>
    <property type="match status" value="1"/>
</dbReference>
<dbReference type="PROSITE" id="PS00409">
    <property type="entry name" value="PROKAR_NTER_METHYL"/>
    <property type="match status" value="1"/>
</dbReference>